<keyword evidence="1" id="KW-0677">Repeat</keyword>
<feature type="repeat" description="PPR" evidence="3">
    <location>
        <begin position="246"/>
        <end position="280"/>
    </location>
</feature>
<dbReference type="FunFam" id="1.25.40.10:FF:000344">
    <property type="entry name" value="Pentatricopeptide repeat-containing protein"/>
    <property type="match status" value="1"/>
</dbReference>
<dbReference type="EMBL" id="KI632161">
    <property type="protein sequence ID" value="EYU23565.1"/>
    <property type="molecule type" value="Genomic_DNA"/>
</dbReference>
<dbReference type="InterPro" id="IPR002885">
    <property type="entry name" value="PPR_rpt"/>
</dbReference>
<dbReference type="AlphaFoldDB" id="A0A022QAM1"/>
<dbReference type="PROSITE" id="PS51375">
    <property type="entry name" value="PPR"/>
    <property type="match status" value="6"/>
</dbReference>
<dbReference type="eggNOG" id="KOG4197">
    <property type="taxonomic scope" value="Eukaryota"/>
</dbReference>
<name>A0A022QAM1_ERYGU</name>
<dbReference type="PANTHER" id="PTHR47926:SF394">
    <property type="entry name" value="REPEAT-LIKE SUPERFAMILY PROTEIN, PUTATIVE-RELATED"/>
    <property type="match status" value="1"/>
</dbReference>
<evidence type="ECO:0000313" key="4">
    <source>
        <dbReference type="EMBL" id="EYU23565.1"/>
    </source>
</evidence>
<feature type="repeat" description="PPR" evidence="3">
    <location>
        <begin position="417"/>
        <end position="447"/>
    </location>
</feature>
<proteinExistence type="inferred from homology"/>
<dbReference type="InterPro" id="IPR046960">
    <property type="entry name" value="PPR_At4g14850-like_plant"/>
</dbReference>
<organism evidence="4 5">
    <name type="scientific">Erythranthe guttata</name>
    <name type="common">Yellow monkey flower</name>
    <name type="synonym">Mimulus guttatus</name>
    <dbReference type="NCBI Taxonomy" id="4155"/>
    <lineage>
        <taxon>Eukaryota</taxon>
        <taxon>Viridiplantae</taxon>
        <taxon>Streptophyta</taxon>
        <taxon>Embryophyta</taxon>
        <taxon>Tracheophyta</taxon>
        <taxon>Spermatophyta</taxon>
        <taxon>Magnoliopsida</taxon>
        <taxon>eudicotyledons</taxon>
        <taxon>Gunneridae</taxon>
        <taxon>Pentapetalae</taxon>
        <taxon>asterids</taxon>
        <taxon>lamiids</taxon>
        <taxon>Lamiales</taxon>
        <taxon>Phrymaceae</taxon>
        <taxon>Erythranthe</taxon>
    </lineage>
</organism>
<dbReference type="PANTHER" id="PTHR47926">
    <property type="entry name" value="PENTATRICOPEPTIDE REPEAT-CONTAINING PROTEIN"/>
    <property type="match status" value="1"/>
</dbReference>
<evidence type="ECO:0000256" key="3">
    <source>
        <dbReference type="PROSITE-ProRule" id="PRU00708"/>
    </source>
</evidence>
<gene>
    <name evidence="4" type="ORF">MIMGU_mgv1a019237mg</name>
</gene>
<dbReference type="FunFam" id="1.25.40.10:FF:000196">
    <property type="entry name" value="Pentatricopeptide repeat-containing protein At4g14850"/>
    <property type="match status" value="1"/>
</dbReference>
<dbReference type="InterPro" id="IPR046848">
    <property type="entry name" value="E_motif"/>
</dbReference>
<feature type="repeat" description="PPR" evidence="3">
    <location>
        <begin position="145"/>
        <end position="179"/>
    </location>
</feature>
<reference evidence="4 5" key="1">
    <citation type="journal article" date="2013" name="Proc. Natl. Acad. Sci. U.S.A.">
        <title>Fine-scale variation in meiotic recombination in Mimulus inferred from population shotgun sequencing.</title>
        <authorList>
            <person name="Hellsten U."/>
            <person name="Wright K.M."/>
            <person name="Jenkins J."/>
            <person name="Shu S."/>
            <person name="Yuan Y."/>
            <person name="Wessler S.R."/>
            <person name="Schmutz J."/>
            <person name="Willis J.H."/>
            <person name="Rokhsar D.S."/>
        </authorList>
    </citation>
    <scope>NUCLEOTIDE SEQUENCE [LARGE SCALE GENOMIC DNA]</scope>
    <source>
        <strain evidence="5">cv. DUN x IM62</strain>
    </source>
</reference>
<comment type="similarity">
    <text evidence="2">Belongs to the PPR family. PCMP-E subfamily.</text>
</comment>
<sequence>PNAAVSAHVGSRLVEVYAHLGDLKQALLVFGRIHCTQNIACNAILRVYLDSSQFSQAIHFFNHLVSKLGFLPDNYTCPLVLKACSGLCSLEDGRKVLDLIRSAEFRNDFKPNAYTKCAAIDMFAKCGSLNDARKVFDDMSERERDLASWTAIICGTIHMGKGIEALYLFNTMRLEGKQPDSVVMAALLPACGRLEARKTGMSLQGCALKSGFLRDLFVSNALVDMYCKFGDTDEAYSVFCGMLCKDDVSWRTLIAGYSQNSQYKKSLELYLEMINVGVKPSAVVIASVLPAIGKLNLSEQGKVMHGFVLKRGFDFDVVVASALMDMYSNCGLISETGILLSLWLDWDIMIWNSAISGYAISENQDSALGAFRQMCKSRFKPNSVTLLSIIPICTKTGALKHGIEVHCHAIRNGLVTYVSVSNSLIDMYCKCGYLRLGLKLFDHMKEKDIVSYNTLISAYGFHGYGNKALLLFDEMKSLSITPTKSTFIGLLSACSHAGLVNNGWSIYRSMINDYGINPNMEHYTCMVDMLGRAGLITDACNFVRTMPDEPDCNVLGCLLAACRNHNVEGPADLLGDEILQDKFGDSGYHVLMSNIYASGEKWKDASRARSLIKEKGLRKKPGNSWIQIGNCTHVFDARDTSHLEFYKIEEILEMLFAEMKGCCVVDPCLSLP</sequence>
<feature type="repeat" description="PPR" evidence="3">
    <location>
        <begin position="215"/>
        <end position="245"/>
    </location>
</feature>
<protein>
    <recommendedName>
        <fullName evidence="6">Pentacotripeptide-repeat region of PRORP domain-containing protein</fullName>
    </recommendedName>
</protein>
<dbReference type="Gene3D" id="1.25.40.10">
    <property type="entry name" value="Tetratricopeptide repeat domain"/>
    <property type="match status" value="5"/>
</dbReference>
<dbReference type="FunFam" id="1.25.40.10:FF:000090">
    <property type="entry name" value="Pentatricopeptide repeat-containing protein, chloroplastic"/>
    <property type="match status" value="1"/>
</dbReference>
<dbReference type="Proteomes" id="UP000030748">
    <property type="component" value="Unassembled WGS sequence"/>
</dbReference>
<evidence type="ECO:0000256" key="1">
    <source>
        <dbReference type="ARBA" id="ARBA00022737"/>
    </source>
</evidence>
<keyword evidence="5" id="KW-1185">Reference proteome</keyword>
<feature type="repeat" description="PPR" evidence="3">
    <location>
        <begin position="347"/>
        <end position="381"/>
    </location>
</feature>
<dbReference type="Pfam" id="PF01535">
    <property type="entry name" value="PPR"/>
    <property type="match status" value="6"/>
</dbReference>
<evidence type="ECO:0008006" key="6">
    <source>
        <dbReference type="Google" id="ProtNLM"/>
    </source>
</evidence>
<dbReference type="GO" id="GO:0009451">
    <property type="term" value="P:RNA modification"/>
    <property type="evidence" value="ECO:0007669"/>
    <property type="project" value="InterPro"/>
</dbReference>
<evidence type="ECO:0000313" key="5">
    <source>
        <dbReference type="Proteomes" id="UP000030748"/>
    </source>
</evidence>
<dbReference type="GO" id="GO:0003723">
    <property type="term" value="F:RNA binding"/>
    <property type="evidence" value="ECO:0007669"/>
    <property type="project" value="InterPro"/>
</dbReference>
<feature type="repeat" description="PPR" evidence="3">
    <location>
        <begin position="448"/>
        <end position="482"/>
    </location>
</feature>
<dbReference type="Pfam" id="PF13041">
    <property type="entry name" value="PPR_2"/>
    <property type="match status" value="1"/>
</dbReference>
<feature type="non-terminal residue" evidence="4">
    <location>
        <position position="1"/>
    </location>
</feature>
<dbReference type="InterPro" id="IPR011990">
    <property type="entry name" value="TPR-like_helical_dom_sf"/>
</dbReference>
<dbReference type="NCBIfam" id="TIGR00756">
    <property type="entry name" value="PPR"/>
    <property type="match status" value="4"/>
</dbReference>
<dbReference type="Pfam" id="PF20431">
    <property type="entry name" value="E_motif"/>
    <property type="match status" value="1"/>
</dbReference>
<evidence type="ECO:0000256" key="2">
    <source>
        <dbReference type="ARBA" id="ARBA00061659"/>
    </source>
</evidence>
<accession>A0A022QAM1</accession>